<protein>
    <recommendedName>
        <fullName evidence="3">FAD-binding FR-type domain-containing protein</fullName>
    </recommendedName>
</protein>
<dbReference type="PANTHER" id="PTHR30157">
    <property type="entry name" value="FERRIC REDUCTASE, NADPH-DEPENDENT"/>
    <property type="match status" value="1"/>
</dbReference>
<name>A0ABP8G6E3_9SPHI</name>
<dbReference type="Proteomes" id="UP001500582">
    <property type="component" value="Unassembled WGS sequence"/>
</dbReference>
<keyword evidence="2" id="KW-1185">Reference proteome</keyword>
<evidence type="ECO:0008006" key="3">
    <source>
        <dbReference type="Google" id="ProtNLM"/>
    </source>
</evidence>
<dbReference type="PANTHER" id="PTHR30157:SF0">
    <property type="entry name" value="NADPH-DEPENDENT FERRIC-CHELATE REDUCTASE"/>
    <property type="match status" value="1"/>
</dbReference>
<sequence>MENSLLKQLRKKADLLLIPSLLRSGQVLAVRTWEPATFVEIDLHLPDMDMEWESIPYIKFKVDDFTFRDYTPSGWDADKRTCTVFIDTGHNGFGSKWAAGLQKGDVVNYLKTERTNHAPDPQKWSVGLGDLSGLGHLLALEQMSRSISHFTGSVLLNERQHLRSFRESLDSRLQPIECEDEVGDGSLLQWVVEQKFHPDQTVFYIVGNNRLVSKLKRSLKECGFSSSQIKVKGFWG</sequence>
<proteinExistence type="predicted"/>
<evidence type="ECO:0000313" key="1">
    <source>
        <dbReference type="EMBL" id="GAA4318371.1"/>
    </source>
</evidence>
<dbReference type="InterPro" id="IPR039374">
    <property type="entry name" value="SIP_fam"/>
</dbReference>
<dbReference type="EMBL" id="BAABFT010000003">
    <property type="protein sequence ID" value="GAA4318371.1"/>
    <property type="molecule type" value="Genomic_DNA"/>
</dbReference>
<comment type="caution">
    <text evidence="1">The sequence shown here is derived from an EMBL/GenBank/DDBJ whole genome shotgun (WGS) entry which is preliminary data.</text>
</comment>
<evidence type="ECO:0000313" key="2">
    <source>
        <dbReference type="Proteomes" id="UP001500582"/>
    </source>
</evidence>
<gene>
    <name evidence="1" type="ORF">GCM10023149_16430</name>
</gene>
<dbReference type="InterPro" id="IPR017938">
    <property type="entry name" value="Riboflavin_synthase-like_b-brl"/>
</dbReference>
<dbReference type="SUPFAM" id="SSF63380">
    <property type="entry name" value="Riboflavin synthase domain-like"/>
    <property type="match status" value="1"/>
</dbReference>
<organism evidence="1 2">
    <name type="scientific">Mucilaginibacter gynuensis</name>
    <dbReference type="NCBI Taxonomy" id="1302236"/>
    <lineage>
        <taxon>Bacteria</taxon>
        <taxon>Pseudomonadati</taxon>
        <taxon>Bacteroidota</taxon>
        <taxon>Sphingobacteriia</taxon>
        <taxon>Sphingobacteriales</taxon>
        <taxon>Sphingobacteriaceae</taxon>
        <taxon>Mucilaginibacter</taxon>
    </lineage>
</organism>
<accession>A0ABP8G6E3</accession>
<reference evidence="2" key="1">
    <citation type="journal article" date="2019" name="Int. J. Syst. Evol. Microbiol.">
        <title>The Global Catalogue of Microorganisms (GCM) 10K type strain sequencing project: providing services to taxonomists for standard genome sequencing and annotation.</title>
        <authorList>
            <consortium name="The Broad Institute Genomics Platform"/>
            <consortium name="The Broad Institute Genome Sequencing Center for Infectious Disease"/>
            <person name="Wu L."/>
            <person name="Ma J."/>
        </authorList>
    </citation>
    <scope>NUCLEOTIDE SEQUENCE [LARGE SCALE GENOMIC DNA]</scope>
    <source>
        <strain evidence="2">JCM 17705</strain>
    </source>
</reference>
<dbReference type="RefSeq" id="WP_345210549.1">
    <property type="nucleotide sequence ID" value="NZ_BAABFT010000003.1"/>
</dbReference>
<dbReference type="Gene3D" id="2.40.30.10">
    <property type="entry name" value="Translation factors"/>
    <property type="match status" value="1"/>
</dbReference>